<dbReference type="eggNOG" id="arCOG02682">
    <property type="taxonomic scope" value="Archaea"/>
</dbReference>
<reference evidence="8 9" key="1">
    <citation type="journal article" date="1999" name="Proc. Jpn. Acad.">
        <title>Determination of the complete genomic DNA sequence of Thermoplasma volvanium GSS1.</title>
        <authorList>
            <person name="Kawashima T."/>
            <person name="Yamamoto Y."/>
            <person name="Aramaki H."/>
            <person name="Nunoshiba T."/>
            <person name="Kawamoto T."/>
            <person name="Watanabe K."/>
            <person name="Yamazaki M."/>
            <person name="Kanehori K."/>
            <person name="Amano N."/>
            <person name="Ohya Y."/>
            <person name="Makino K."/>
            <person name="Suzuki M."/>
        </authorList>
    </citation>
    <scope>NUCLEOTIDE SEQUENCE [LARGE SCALE GENOMIC DNA]</scope>
    <source>
        <strain evidence="9">ATCC 51530 / DSM 4299 / JCM 9571 / NBRC 15438 / GSS1</strain>
    </source>
</reference>
<evidence type="ECO:0000256" key="4">
    <source>
        <dbReference type="ARBA" id="ARBA00022989"/>
    </source>
</evidence>
<feature type="transmembrane region" description="Helical" evidence="6">
    <location>
        <begin position="43"/>
        <end position="67"/>
    </location>
</feature>
<evidence type="ECO:0000256" key="1">
    <source>
        <dbReference type="ARBA" id="ARBA00004141"/>
    </source>
</evidence>
<dbReference type="PANTHER" id="PTHR23511:SF34">
    <property type="entry name" value="SYNAPTIC VESICLE GLYCOPROTEIN 2"/>
    <property type="match status" value="1"/>
</dbReference>
<dbReference type="GO" id="GO:0022857">
    <property type="term" value="F:transmembrane transporter activity"/>
    <property type="evidence" value="ECO:0007669"/>
    <property type="project" value="InterPro"/>
</dbReference>
<dbReference type="Proteomes" id="UP000001017">
    <property type="component" value="Chromosome"/>
</dbReference>
<keyword evidence="9" id="KW-1185">Reference proteome</keyword>
<evidence type="ECO:0000256" key="5">
    <source>
        <dbReference type="ARBA" id="ARBA00023136"/>
    </source>
</evidence>
<dbReference type="STRING" id="273116.gene:9381215"/>
<proteinExistence type="predicted"/>
<feature type="transmembrane region" description="Helical" evidence="6">
    <location>
        <begin position="167"/>
        <end position="189"/>
    </location>
</feature>
<dbReference type="InterPro" id="IPR036259">
    <property type="entry name" value="MFS_trans_sf"/>
</dbReference>
<name>Q97BL9_THEVO</name>
<dbReference type="RefSeq" id="WP_241760309.1">
    <property type="nucleotide sequence ID" value="NC_002689.2"/>
</dbReference>
<keyword evidence="3 6" id="KW-0812">Transmembrane</keyword>
<evidence type="ECO:0000313" key="8">
    <source>
        <dbReference type="EMBL" id="BAB59578.1"/>
    </source>
</evidence>
<dbReference type="PhylomeDB" id="Q97BL9"/>
<dbReference type="Pfam" id="PF00083">
    <property type="entry name" value="Sugar_tr"/>
    <property type="match status" value="1"/>
</dbReference>
<dbReference type="PROSITE" id="PS00216">
    <property type="entry name" value="SUGAR_TRANSPORT_1"/>
    <property type="match status" value="1"/>
</dbReference>
<gene>
    <name evidence="8" type="ORF">TVG0425555</name>
</gene>
<evidence type="ECO:0000259" key="7">
    <source>
        <dbReference type="PROSITE" id="PS50850"/>
    </source>
</evidence>
<dbReference type="PANTHER" id="PTHR23511">
    <property type="entry name" value="SYNAPTIC VESICLE GLYCOPROTEIN 2"/>
    <property type="match status" value="1"/>
</dbReference>
<dbReference type="KEGG" id="tvo:TVG0425555"/>
<protein>
    <submittedName>
        <fullName evidence="8">Sugar transporter</fullName>
    </submittedName>
</protein>
<keyword evidence="2" id="KW-0813">Transport</keyword>
<dbReference type="PROSITE" id="PS51257">
    <property type="entry name" value="PROKAR_LIPOPROTEIN"/>
    <property type="match status" value="1"/>
</dbReference>
<feature type="transmembrane region" description="Helical" evidence="6">
    <location>
        <begin position="371"/>
        <end position="394"/>
    </location>
</feature>
<evidence type="ECO:0000256" key="6">
    <source>
        <dbReference type="SAM" id="Phobius"/>
    </source>
</evidence>
<dbReference type="SUPFAM" id="SSF103473">
    <property type="entry name" value="MFS general substrate transporter"/>
    <property type="match status" value="1"/>
</dbReference>
<feature type="transmembrane region" description="Helical" evidence="6">
    <location>
        <begin position="435"/>
        <end position="453"/>
    </location>
</feature>
<keyword evidence="8" id="KW-0762">Sugar transport</keyword>
<dbReference type="GeneID" id="1440952"/>
<evidence type="ECO:0000313" key="9">
    <source>
        <dbReference type="Proteomes" id="UP000001017"/>
    </source>
</evidence>
<dbReference type="PaxDb" id="273116-14324651"/>
<feature type="transmembrane region" description="Helical" evidence="6">
    <location>
        <begin position="109"/>
        <end position="128"/>
    </location>
</feature>
<dbReference type="AlphaFoldDB" id="Q97BL9"/>
<feature type="transmembrane region" description="Helical" evidence="6">
    <location>
        <begin position="312"/>
        <end position="334"/>
    </location>
</feature>
<evidence type="ECO:0000256" key="3">
    <source>
        <dbReference type="ARBA" id="ARBA00022692"/>
    </source>
</evidence>
<dbReference type="Gene3D" id="1.20.1250.20">
    <property type="entry name" value="MFS general substrate transporter like domains"/>
    <property type="match status" value="1"/>
</dbReference>
<dbReference type="PROSITE" id="PS50850">
    <property type="entry name" value="MFS"/>
    <property type="match status" value="1"/>
</dbReference>
<dbReference type="InterPro" id="IPR005828">
    <property type="entry name" value="MFS_sugar_transport-like"/>
</dbReference>
<organism evidence="8 9">
    <name type="scientific">Thermoplasma volcanium (strain ATCC 51530 / DSM 4299 / JCM 9571 / NBRC 15438 / GSS1)</name>
    <dbReference type="NCBI Taxonomy" id="273116"/>
    <lineage>
        <taxon>Archaea</taxon>
        <taxon>Methanobacteriati</taxon>
        <taxon>Thermoplasmatota</taxon>
        <taxon>Thermoplasmata</taxon>
        <taxon>Thermoplasmatales</taxon>
        <taxon>Thermoplasmataceae</taxon>
        <taxon>Thermoplasma</taxon>
    </lineage>
</organism>
<feature type="transmembrane region" description="Helical" evidence="6">
    <location>
        <begin position="346"/>
        <end position="365"/>
    </location>
</feature>
<dbReference type="HOGENOM" id="CLU_001265_46_6_2"/>
<feature type="transmembrane region" description="Helical" evidence="6">
    <location>
        <begin position="195"/>
        <end position="213"/>
    </location>
</feature>
<dbReference type="GO" id="GO:0016020">
    <property type="term" value="C:membrane"/>
    <property type="evidence" value="ECO:0007669"/>
    <property type="project" value="UniProtKB-SubCell"/>
</dbReference>
<feature type="transmembrane region" description="Helical" evidence="6">
    <location>
        <begin position="270"/>
        <end position="292"/>
    </location>
</feature>
<keyword evidence="4 6" id="KW-1133">Transmembrane helix</keyword>
<comment type="subcellular location">
    <subcellularLocation>
        <location evidence="1">Membrane</location>
        <topology evidence="1">Multi-pass membrane protein</topology>
    </subcellularLocation>
</comment>
<feature type="transmembrane region" description="Helical" evidence="6">
    <location>
        <begin position="79"/>
        <end position="97"/>
    </location>
</feature>
<feature type="domain" description="Major facilitator superfamily (MFS) profile" evidence="7">
    <location>
        <begin position="43"/>
        <end position="457"/>
    </location>
</feature>
<evidence type="ECO:0000256" key="2">
    <source>
        <dbReference type="ARBA" id="ARBA00022448"/>
    </source>
</evidence>
<dbReference type="InterPro" id="IPR020846">
    <property type="entry name" value="MFS_dom"/>
</dbReference>
<reference evidence="8 9" key="2">
    <citation type="journal article" date="2000" name="Proc. Natl. Acad. Sci. U.S.A.">
        <title>Archaeal adaptation to higher temperatures revealed by genomic sequence of Thermoplasma volcanium.</title>
        <authorList>
            <person name="Kawashima T."/>
            <person name="Amano N."/>
            <person name="Koike H."/>
            <person name="Makino S."/>
            <person name="Higuchi S."/>
            <person name="Kawashima-Ohya Y."/>
            <person name="Watanabe K."/>
            <person name="Yamazaki M."/>
            <person name="Kanehori K."/>
            <person name="Kawamoto T."/>
            <person name="Nunoshiba T."/>
            <person name="Yamamoto Y."/>
            <person name="Aramaki H."/>
            <person name="Makino K."/>
            <person name="Suzuki M."/>
        </authorList>
    </citation>
    <scope>NUCLEOTIDE SEQUENCE [LARGE SCALE GENOMIC DNA]</scope>
    <source>
        <strain evidence="9">ATCC 51530 / DSM 4299 / JCM 9571 / NBRC 15438 / GSS1</strain>
    </source>
</reference>
<accession>Q97BL9</accession>
<sequence>MYIRLVQYPSTGSGTGCTNIGGIWMGFFDDMDRMGIRPFHRKIEILASMGMFLDGYDLSVITMAILLMPTQLHFGKLDYILVNVSAFIGMIIGAPLLGRLSDRIGRKKIFGIDLLLFVVFAITAGLATNFAMLFISRLMLGIGIGGDYPISSTMVSEFSPVSKRGTLLYGMVGMYWLGSFFSAVMNYTFAFTPYFWRYTFIVGGVIAIPIIFLRMRIPESPRWLIGHGMTKSAESVVEDLTGRKPDVEEGKAEAEQEESVKFSSLFSSKFLASTIFVLSVWFLFDVASYGIGFYYPTLIDKLGLASHVLNTAGLRAIAESSMIVAVGAILGYLVAMPLADRIGRRILTISGLFVMFLLLLLGSVVKISTLLPVVAFFFSFVLFEQWVGAATLFYPTELFPTNYRSTIQGIATSVSRVGAIMGIVVFPLYPVFHSIFIFAILMALALIISVIFAPETKKTPLEKIWKSKA</sequence>
<keyword evidence="5 6" id="KW-0472">Membrane</keyword>
<dbReference type="InterPro" id="IPR005829">
    <property type="entry name" value="Sugar_transporter_CS"/>
</dbReference>
<dbReference type="EMBL" id="BA000011">
    <property type="protein sequence ID" value="BAB59578.1"/>
    <property type="molecule type" value="Genomic_DNA"/>
</dbReference>